<name>A0AC35TMU6_9BILA</name>
<evidence type="ECO:0000313" key="2">
    <source>
        <dbReference type="WBParaSite" id="RSKR_0000250100.1"/>
    </source>
</evidence>
<sequence length="521" mass="57583">MTTILPSTVIAVSQIDKGHDAIIIVSHSLELVKTHPVLNIFYPALSEYNKVNDIESDICCTIILVSPEVHSSRRLVFSNPGSIDEDFDDVRKFKTASVKATQMAVKAGAKNALLATLCDTTFENALLVSALGALHALYIPLTVRERKHNKKTMDTLSIFTDKDTALLTKQLNGFNKASILTRDLGDADPIRMTPLNIAQHVEEYFAADKNSSVKVKVERDMDILQKNYPLMMAVSRSANDVPSHRPCLIRLEYEGEKVQGKEYHTLMLVGKGVTFDSGGINLKIGPNMNGMCMDKYGSAVVAGFVALCDIWKPKGIKVVSYLPMVRNSIGSNSYTCDELIRTRSNKVLRIMNTDAEGRISMLDPLTEFVEEAIHEINPHLMTLATLTGHAVMSHGDYAAIMDNGPAQKSGWAQELSEIGKAYGQPVNISILQKEDLQYNDPECEEADLRQTNRYPSVQTVRGHQGPAGFMIMGSGLLNHQNKDKIPIKFTHIDMGSCQGEFPHVSYPNPLICFAAKYILPQ</sequence>
<reference evidence="2" key="1">
    <citation type="submission" date="2016-11" db="UniProtKB">
        <authorList>
            <consortium name="WormBaseParasite"/>
        </authorList>
    </citation>
    <scope>IDENTIFICATION</scope>
    <source>
        <strain evidence="2">KR3021</strain>
    </source>
</reference>
<organism evidence="1 2">
    <name type="scientific">Rhabditophanes sp. KR3021</name>
    <dbReference type="NCBI Taxonomy" id="114890"/>
    <lineage>
        <taxon>Eukaryota</taxon>
        <taxon>Metazoa</taxon>
        <taxon>Ecdysozoa</taxon>
        <taxon>Nematoda</taxon>
        <taxon>Chromadorea</taxon>
        <taxon>Rhabditida</taxon>
        <taxon>Tylenchina</taxon>
        <taxon>Panagrolaimomorpha</taxon>
        <taxon>Strongyloidoidea</taxon>
        <taxon>Alloionematidae</taxon>
        <taxon>Rhabditophanes</taxon>
    </lineage>
</organism>
<protein>
    <submittedName>
        <fullName evidence="2">CYTOSOL_AP domain-containing protein</fullName>
    </submittedName>
</protein>
<evidence type="ECO:0000313" key="1">
    <source>
        <dbReference type="Proteomes" id="UP000095286"/>
    </source>
</evidence>
<dbReference type="WBParaSite" id="RSKR_0000250100.1">
    <property type="protein sequence ID" value="RSKR_0000250100.1"/>
    <property type="gene ID" value="RSKR_0000250100"/>
</dbReference>
<accession>A0AC35TMU6</accession>
<proteinExistence type="predicted"/>
<dbReference type="Proteomes" id="UP000095286">
    <property type="component" value="Unplaced"/>
</dbReference>